<dbReference type="EMBL" id="ML739035">
    <property type="protein sequence ID" value="KAE8356745.1"/>
    <property type="molecule type" value="Genomic_DNA"/>
</dbReference>
<dbReference type="InterPro" id="IPR031350">
    <property type="entry name" value="Goodbye_dom"/>
</dbReference>
<organism evidence="4 5">
    <name type="scientific">Aspergillus coremiiformis</name>
    <dbReference type="NCBI Taxonomy" id="138285"/>
    <lineage>
        <taxon>Eukaryota</taxon>
        <taxon>Fungi</taxon>
        <taxon>Dikarya</taxon>
        <taxon>Ascomycota</taxon>
        <taxon>Pezizomycotina</taxon>
        <taxon>Eurotiomycetes</taxon>
        <taxon>Eurotiomycetidae</taxon>
        <taxon>Eurotiales</taxon>
        <taxon>Aspergillaceae</taxon>
        <taxon>Aspergillus</taxon>
        <taxon>Aspergillus subgen. Circumdati</taxon>
    </lineage>
</organism>
<dbReference type="InterPro" id="IPR011990">
    <property type="entry name" value="TPR-like_helical_dom_sf"/>
</dbReference>
<evidence type="ECO:0000313" key="5">
    <source>
        <dbReference type="Proteomes" id="UP000327118"/>
    </source>
</evidence>
<name>A0A5N6ZGY4_9EURO</name>
<dbReference type="PANTHER" id="PTHR10039">
    <property type="entry name" value="AMELOGENIN"/>
    <property type="match status" value="1"/>
</dbReference>
<dbReference type="SUPFAM" id="SSF52540">
    <property type="entry name" value="P-loop containing nucleoside triphosphate hydrolases"/>
    <property type="match status" value="1"/>
</dbReference>
<dbReference type="Proteomes" id="UP000327118">
    <property type="component" value="Unassembled WGS sequence"/>
</dbReference>
<feature type="domain" description="Nephrocystin 3-like N-terminal" evidence="3">
    <location>
        <begin position="279"/>
        <end position="444"/>
    </location>
</feature>
<dbReference type="PANTHER" id="PTHR10039:SF17">
    <property type="entry name" value="FUNGAL STAND N-TERMINAL GOODBYE DOMAIN-CONTAINING PROTEIN-RELATED"/>
    <property type="match status" value="1"/>
</dbReference>
<proteinExistence type="predicted"/>
<dbReference type="SUPFAM" id="SSF48452">
    <property type="entry name" value="TPR-like"/>
    <property type="match status" value="1"/>
</dbReference>
<dbReference type="Gene3D" id="1.25.40.10">
    <property type="entry name" value="Tetratricopeptide repeat domain"/>
    <property type="match status" value="1"/>
</dbReference>
<evidence type="ECO:0000256" key="1">
    <source>
        <dbReference type="ARBA" id="ARBA00022737"/>
    </source>
</evidence>
<gene>
    <name evidence="4" type="ORF">BDV28DRAFT_65202</name>
</gene>
<reference evidence="5" key="1">
    <citation type="submission" date="2019-04" db="EMBL/GenBank/DDBJ databases">
        <title>Friends and foes A comparative genomics studyof 23 Aspergillus species from section Flavi.</title>
        <authorList>
            <consortium name="DOE Joint Genome Institute"/>
            <person name="Kjaerbolling I."/>
            <person name="Vesth T."/>
            <person name="Frisvad J.C."/>
            <person name="Nybo J.L."/>
            <person name="Theobald S."/>
            <person name="Kildgaard S."/>
            <person name="Isbrandt T."/>
            <person name="Kuo A."/>
            <person name="Sato A."/>
            <person name="Lyhne E.K."/>
            <person name="Kogle M.E."/>
            <person name="Wiebenga A."/>
            <person name="Kun R.S."/>
            <person name="Lubbers R.J."/>
            <person name="Makela M.R."/>
            <person name="Barry K."/>
            <person name="Chovatia M."/>
            <person name="Clum A."/>
            <person name="Daum C."/>
            <person name="Haridas S."/>
            <person name="He G."/>
            <person name="LaButti K."/>
            <person name="Lipzen A."/>
            <person name="Mondo S."/>
            <person name="Riley R."/>
            <person name="Salamov A."/>
            <person name="Simmons B.A."/>
            <person name="Magnuson J.K."/>
            <person name="Henrissat B."/>
            <person name="Mortensen U.H."/>
            <person name="Larsen T.O."/>
            <person name="Devries R.P."/>
            <person name="Grigoriev I.V."/>
            <person name="Machida M."/>
            <person name="Baker S.E."/>
            <person name="Andersen M.R."/>
        </authorList>
    </citation>
    <scope>NUCLEOTIDE SEQUENCE [LARGE SCALE GENOMIC DNA]</scope>
    <source>
        <strain evidence="5">CBS 553.77</strain>
    </source>
</reference>
<keyword evidence="1" id="KW-0677">Repeat</keyword>
<dbReference type="OrthoDB" id="448455at2759"/>
<evidence type="ECO:0000259" key="2">
    <source>
        <dbReference type="Pfam" id="PF17109"/>
    </source>
</evidence>
<protein>
    <submittedName>
        <fullName evidence="4">Tetratricopeptide repeat domain protein</fullName>
    </submittedName>
</protein>
<dbReference type="Gene3D" id="3.40.50.300">
    <property type="entry name" value="P-loop containing nucleotide triphosphate hydrolases"/>
    <property type="match status" value="1"/>
</dbReference>
<keyword evidence="5" id="KW-1185">Reference proteome</keyword>
<dbReference type="Pfam" id="PF17109">
    <property type="entry name" value="Goodbye"/>
    <property type="match status" value="1"/>
</dbReference>
<evidence type="ECO:0000313" key="4">
    <source>
        <dbReference type="EMBL" id="KAE8356745.1"/>
    </source>
</evidence>
<dbReference type="InterPro" id="IPR056884">
    <property type="entry name" value="NPHP3-like_N"/>
</dbReference>
<dbReference type="InterPro" id="IPR027417">
    <property type="entry name" value="P-loop_NTPase"/>
</dbReference>
<dbReference type="Pfam" id="PF24883">
    <property type="entry name" value="NPHP3_N"/>
    <property type="match status" value="1"/>
</dbReference>
<sequence length="1399" mass="157765">MSHPAQVAQIWKQAIARYEQITKKKLEDPALRSLTTVDGLLGAIEVENTTFSDFREKRHGIFAALKYAMLPIELVGDLAAGGASMAFPPSSLVFGAVNYLINAARGVSAKYEAIVELMSTLKDFTIRLEVYAQQEVSDHLRRKLADILTTLLEVFAISRHQIERGRLLSFGKNILLGNDDGKAAIEKLAKLVDTEKSLVGAETLTAVKVANVTINRVDHNVVELTNRIADMNLFQAQAMAQAEETQEKGHRDLVKRVLRPSTSADDRYSTINRTRVPSTGDWIRDEQHFQEWINKNKPVLWVTGTPGAGKSYISSNIITYLKERHPQNVQHPSHVSVAYFFFKDDNPKSRSFHQALRDIAFKISQNDPMYAKHIAACVDSIEDISTLQSLWQKLYVDFFIQNDVLDSSVYIVLDALDEAFAEDRQAFFELLEDIQPGGQLQLLMLGRPHVAEEMDGVMEALSVSTIYVSDLNNSDDIVRYIRSSISKSVYLKRASKSLQSEIVTRLSTEAQGMFIWVDFMLKELLKKRDEGRMRKALDEAPKGLSQMIRHVLKGLSESMKDSPQYADDLNEMLAWITCAQRPLTLHELDNILKWRSEDGEGWIWLEGSLRRQFASFFLLSREDGLTTADLQRMAAIGAAYDMSRSFDDEDAFEDPDNPLDFDSDPRTTTVAFNHASLGDFFRSEGEGKVAAEDCPPIGVDYLESNVLVFKRYIEIISWSEDSSKAEIAAQLLPVACTSILPTLKAIDIAKCDGETKQAIGFGVARLLSQESVLRNFVGHVAEIVYTKEHLDLFMKWLSEEDVQRSLPSDERAWFDGAVSENTVDIFLRCIKFIAKRWLQENQWSGPICCKFIVHFLDLRNGTPALPLDSPEKVIEAAEWCGFERNQLWYRRIAMTLRDLLYWEASIEYFQKAIDLEGADPDSDESWLLRAGMAKTYTLTTDFAKAIEQDTICVQELEGKGQPERYKFDLHTVYERLGSSNIDLGDVETGLSMYRKAFQYNSSCDECAWKILECLNDMDRFDEIISMLKDLNYEIPDKECTRLSDFLIASTYLYDDLIDRITAAAYQTGNTSFVIDIYADAVAAAHKQRKSVQAATLELNLGTLYYTYGHDSERAARIWERLINTYRGNKQEGEIMSVLDTASNLLATYYLTQAMNVGVHTAEGQRYGKMLELLAAGNTPRLGDCNKPANLVNFRLEDGFVTTGQVGLVLGNFYKVCGREEATACYKAQVKECLRILSDDDPTNDILAFIKISGVLAAIGDDDGVISMCYQLAYIPDSGLEDEDDIENNQAADGENKEPDKGSFTCSGCSKFIHIDGTSSCRYCEDVLFCGTCMPLLKSKSLPVNVCGENHDWVFIPPRPEAVQQRGKEQRGMLWMQGGWITLDEFKNRLQDKWGITDKL</sequence>
<feature type="domain" description="Fungal STAND N-terminal Goodbye" evidence="2">
    <location>
        <begin position="11"/>
        <end position="131"/>
    </location>
</feature>
<accession>A0A5N6ZGY4</accession>
<evidence type="ECO:0000259" key="3">
    <source>
        <dbReference type="Pfam" id="PF24883"/>
    </source>
</evidence>